<reference evidence="2" key="1">
    <citation type="journal article" date="2014" name="Front. Microbiol.">
        <title>High frequency of phylogenetically diverse reductive dehalogenase-homologous genes in deep subseafloor sedimentary metagenomes.</title>
        <authorList>
            <person name="Kawai M."/>
            <person name="Futagami T."/>
            <person name="Toyoda A."/>
            <person name="Takaki Y."/>
            <person name="Nishi S."/>
            <person name="Hori S."/>
            <person name="Arai W."/>
            <person name="Tsubouchi T."/>
            <person name="Morono Y."/>
            <person name="Uchiyama I."/>
            <person name="Ito T."/>
            <person name="Fujiyama A."/>
            <person name="Inagaki F."/>
            <person name="Takami H."/>
        </authorList>
    </citation>
    <scope>NUCLEOTIDE SEQUENCE</scope>
    <source>
        <strain evidence="2">Expedition CK06-06</strain>
    </source>
</reference>
<dbReference type="GO" id="GO:0003887">
    <property type="term" value="F:DNA-directed DNA polymerase activity"/>
    <property type="evidence" value="ECO:0007669"/>
    <property type="project" value="TreeGrafter"/>
</dbReference>
<dbReference type="Gene3D" id="3.30.342.10">
    <property type="entry name" value="DNA Polymerase, chain B, domain 1"/>
    <property type="match status" value="1"/>
</dbReference>
<feature type="non-terminal residue" evidence="2">
    <location>
        <position position="1"/>
    </location>
</feature>
<dbReference type="Gene3D" id="3.30.420.10">
    <property type="entry name" value="Ribonuclease H-like superfamily/Ribonuclease H"/>
    <property type="match status" value="1"/>
</dbReference>
<evidence type="ECO:0000313" key="2">
    <source>
        <dbReference type="EMBL" id="GAF96361.1"/>
    </source>
</evidence>
<dbReference type="PANTHER" id="PTHR10322">
    <property type="entry name" value="DNA POLYMERASE CATALYTIC SUBUNIT"/>
    <property type="match status" value="1"/>
</dbReference>
<feature type="non-terminal residue" evidence="2">
    <location>
        <position position="282"/>
    </location>
</feature>
<accession>X0UAK6</accession>
<organism evidence="2">
    <name type="scientific">marine sediment metagenome</name>
    <dbReference type="NCBI Taxonomy" id="412755"/>
    <lineage>
        <taxon>unclassified sequences</taxon>
        <taxon>metagenomes</taxon>
        <taxon>ecological metagenomes</taxon>
    </lineage>
</organism>
<proteinExistence type="predicted"/>
<dbReference type="EMBL" id="BARS01015968">
    <property type="protein sequence ID" value="GAF96361.1"/>
    <property type="molecule type" value="Genomic_DNA"/>
</dbReference>
<dbReference type="InterPro" id="IPR012337">
    <property type="entry name" value="RNaseH-like_sf"/>
</dbReference>
<gene>
    <name evidence="2" type="ORF">S01H1_26352</name>
</gene>
<dbReference type="InterPro" id="IPR006133">
    <property type="entry name" value="DNA-dir_DNA_pol_B_exonuc"/>
</dbReference>
<dbReference type="InterPro" id="IPR050240">
    <property type="entry name" value="DNA_pol_type-B"/>
</dbReference>
<dbReference type="InterPro" id="IPR036397">
    <property type="entry name" value="RNaseH_sf"/>
</dbReference>
<evidence type="ECO:0000259" key="1">
    <source>
        <dbReference type="Pfam" id="PF03104"/>
    </source>
</evidence>
<dbReference type="Pfam" id="PF03104">
    <property type="entry name" value="DNA_pol_B_exo1"/>
    <property type="match status" value="1"/>
</dbReference>
<protein>
    <recommendedName>
        <fullName evidence="1">DNA-directed DNA polymerase family B exonuclease domain-containing protein</fullName>
    </recommendedName>
</protein>
<dbReference type="SUPFAM" id="SSF53098">
    <property type="entry name" value="Ribonuclease H-like"/>
    <property type="match status" value="1"/>
</dbReference>
<name>X0UAK6_9ZZZZ</name>
<dbReference type="PANTHER" id="PTHR10322:SF23">
    <property type="entry name" value="DNA POLYMERASE DELTA CATALYTIC SUBUNIT"/>
    <property type="match status" value="1"/>
</dbReference>
<dbReference type="GO" id="GO:0003676">
    <property type="term" value="F:nucleic acid binding"/>
    <property type="evidence" value="ECO:0007669"/>
    <property type="project" value="InterPro"/>
</dbReference>
<feature type="domain" description="DNA-directed DNA polymerase family B exonuclease" evidence="1">
    <location>
        <begin position="126"/>
        <end position="279"/>
    </location>
</feature>
<sequence>IRGYNKGKRVEVGLQTAFKGWLLDVSTYSEGVILWVKTEEERKVIRIFQEFSPEFFAVPKDDVGNDFKRMQYILAQHQNVKKVRICEKYVKLEDHEKSRVLGVKVEKPSVFKKAIKEVNEIGLFTLYNTDLPITQMYFYVNDLFPMSFCQFKIKVDKDKGKKVNILRLISLNMLDDNEKLFYDLPPLRAVWLDVKIEHQGIKPYYNDPISYAEISIVENDENNVPRADGYKKRRIRIDKRNEAEIIRSISKVIDRLNPDIILTQNGDEFLFPYLVARASENR</sequence>
<dbReference type="GO" id="GO:0006261">
    <property type="term" value="P:DNA-templated DNA replication"/>
    <property type="evidence" value="ECO:0007669"/>
    <property type="project" value="TreeGrafter"/>
</dbReference>
<comment type="caution">
    <text evidence="2">The sequence shown here is derived from an EMBL/GenBank/DDBJ whole genome shotgun (WGS) entry which is preliminary data.</text>
</comment>
<dbReference type="AlphaFoldDB" id="X0UAK6"/>